<dbReference type="PANTHER" id="PTHR43756">
    <property type="entry name" value="CHOLINE MONOOXYGENASE, CHLOROPLASTIC"/>
    <property type="match status" value="1"/>
</dbReference>
<name>A0A382NDZ2_9ZZZZ</name>
<evidence type="ECO:0000256" key="4">
    <source>
        <dbReference type="ARBA" id="ARBA00023004"/>
    </source>
</evidence>
<dbReference type="PANTHER" id="PTHR43756:SF5">
    <property type="entry name" value="CHOLINE MONOOXYGENASE, CHLOROPLASTIC"/>
    <property type="match status" value="1"/>
</dbReference>
<dbReference type="Pfam" id="PF00355">
    <property type="entry name" value="Rieske"/>
    <property type="match status" value="1"/>
</dbReference>
<sequence>MQPSEQISQVKLLLARLDSGTTVDAGGIRHNPTSVYADPDLAGREWEAFFAHHPQLVGLSGDLPEPGSFLTLDELGSPILATRDPQGAFRAFVNSCRHRGAVVVEQPRGTAKRFLCPFHNWCYDTTGALVNVPKQEHFGEVDRSCHGLIELPAVERDGLLWVHPDPSGTIDLDVQLGEELSSELAHWDLGGLDYLGEDS</sequence>
<organism evidence="7">
    <name type="scientific">marine metagenome</name>
    <dbReference type="NCBI Taxonomy" id="408172"/>
    <lineage>
        <taxon>unclassified sequences</taxon>
        <taxon>metagenomes</taxon>
        <taxon>ecological metagenomes</taxon>
    </lineage>
</organism>
<feature type="domain" description="Rieske" evidence="6">
    <location>
        <begin position="54"/>
        <end position="162"/>
    </location>
</feature>
<proteinExistence type="predicted"/>
<keyword evidence="5" id="KW-0411">Iron-sulfur</keyword>
<dbReference type="EMBL" id="UINC01099344">
    <property type="protein sequence ID" value="SVC58545.1"/>
    <property type="molecule type" value="Genomic_DNA"/>
</dbReference>
<dbReference type="InterPro" id="IPR036922">
    <property type="entry name" value="Rieske_2Fe-2S_sf"/>
</dbReference>
<keyword evidence="3" id="KW-0560">Oxidoreductase</keyword>
<evidence type="ECO:0000256" key="2">
    <source>
        <dbReference type="ARBA" id="ARBA00022723"/>
    </source>
</evidence>
<dbReference type="SUPFAM" id="SSF50022">
    <property type="entry name" value="ISP domain"/>
    <property type="match status" value="1"/>
</dbReference>
<evidence type="ECO:0000259" key="6">
    <source>
        <dbReference type="PROSITE" id="PS51296"/>
    </source>
</evidence>
<reference evidence="7" key="1">
    <citation type="submission" date="2018-05" db="EMBL/GenBank/DDBJ databases">
        <authorList>
            <person name="Lanie J.A."/>
            <person name="Ng W.-L."/>
            <person name="Kazmierczak K.M."/>
            <person name="Andrzejewski T.M."/>
            <person name="Davidsen T.M."/>
            <person name="Wayne K.J."/>
            <person name="Tettelin H."/>
            <person name="Glass J.I."/>
            <person name="Rusch D."/>
            <person name="Podicherti R."/>
            <person name="Tsui H.-C.T."/>
            <person name="Winkler M.E."/>
        </authorList>
    </citation>
    <scope>NUCLEOTIDE SEQUENCE</scope>
</reference>
<dbReference type="GO" id="GO:0046872">
    <property type="term" value="F:metal ion binding"/>
    <property type="evidence" value="ECO:0007669"/>
    <property type="project" value="UniProtKB-KW"/>
</dbReference>
<evidence type="ECO:0000256" key="1">
    <source>
        <dbReference type="ARBA" id="ARBA00022714"/>
    </source>
</evidence>
<dbReference type="InterPro" id="IPR017941">
    <property type="entry name" value="Rieske_2Fe-2S"/>
</dbReference>
<dbReference type="PRINTS" id="PR00090">
    <property type="entry name" value="RNGDIOXGNASE"/>
</dbReference>
<protein>
    <recommendedName>
        <fullName evidence="6">Rieske domain-containing protein</fullName>
    </recommendedName>
</protein>
<keyword evidence="2" id="KW-0479">Metal-binding</keyword>
<dbReference type="CDD" id="cd03469">
    <property type="entry name" value="Rieske_RO_Alpha_N"/>
    <property type="match status" value="1"/>
</dbReference>
<dbReference type="PROSITE" id="PS51296">
    <property type="entry name" value="RIESKE"/>
    <property type="match status" value="1"/>
</dbReference>
<dbReference type="InterPro" id="IPR001663">
    <property type="entry name" value="Rng_hydr_dOase-A"/>
</dbReference>
<dbReference type="Gene3D" id="2.102.10.10">
    <property type="entry name" value="Rieske [2Fe-2S] iron-sulphur domain"/>
    <property type="match status" value="1"/>
</dbReference>
<dbReference type="GO" id="GO:0016491">
    <property type="term" value="F:oxidoreductase activity"/>
    <property type="evidence" value="ECO:0007669"/>
    <property type="project" value="UniProtKB-KW"/>
</dbReference>
<gene>
    <name evidence="7" type="ORF">METZ01_LOCUS311399</name>
</gene>
<evidence type="ECO:0000256" key="3">
    <source>
        <dbReference type="ARBA" id="ARBA00023002"/>
    </source>
</evidence>
<feature type="non-terminal residue" evidence="7">
    <location>
        <position position="199"/>
    </location>
</feature>
<accession>A0A382NDZ2</accession>
<dbReference type="GO" id="GO:0051537">
    <property type="term" value="F:2 iron, 2 sulfur cluster binding"/>
    <property type="evidence" value="ECO:0007669"/>
    <property type="project" value="UniProtKB-KW"/>
</dbReference>
<evidence type="ECO:0000256" key="5">
    <source>
        <dbReference type="ARBA" id="ARBA00023014"/>
    </source>
</evidence>
<dbReference type="Gene3D" id="3.90.380.10">
    <property type="entry name" value="Naphthalene 1,2-dioxygenase Alpha Subunit, Chain A, domain 1"/>
    <property type="match status" value="1"/>
</dbReference>
<keyword evidence="1" id="KW-0001">2Fe-2S</keyword>
<dbReference type="AlphaFoldDB" id="A0A382NDZ2"/>
<keyword evidence="4" id="KW-0408">Iron</keyword>
<evidence type="ECO:0000313" key="7">
    <source>
        <dbReference type="EMBL" id="SVC58545.1"/>
    </source>
</evidence>